<dbReference type="Proteomes" id="UP000239340">
    <property type="component" value="Chromosome"/>
</dbReference>
<organism evidence="1 2">
    <name type="scientific">Rhizobium fredii</name>
    <name type="common">Sinorhizobium fredii</name>
    <dbReference type="NCBI Taxonomy" id="380"/>
    <lineage>
        <taxon>Bacteria</taxon>
        <taxon>Pseudomonadati</taxon>
        <taxon>Pseudomonadota</taxon>
        <taxon>Alphaproteobacteria</taxon>
        <taxon>Hyphomicrobiales</taxon>
        <taxon>Rhizobiaceae</taxon>
        <taxon>Sinorhizobium/Ensifer group</taxon>
        <taxon>Sinorhizobium</taxon>
    </lineage>
</organism>
<reference evidence="1 2" key="1">
    <citation type="submission" date="2017-10" db="EMBL/GenBank/DDBJ databases">
        <title>Analysis of the genome sequences of Rhizobium populations associated to common bean (phaseolus vulgaris).</title>
        <authorList>
            <person name="Bustos P."/>
            <person name="Santamaria R.I."/>
            <person name="Miranda-Sanchez F."/>
            <person name="Perez-Carrascal O."/>
            <person name="Juarez S."/>
            <person name="Lozano L."/>
            <person name="Martinez-Flores I."/>
            <person name="Vinuesa P."/>
            <person name="Martinez-Romero E."/>
            <person name="Cevallos M.A."/>
            <person name="Romero D."/>
            <person name="Davila G."/>
            <person name="Gonzalez V."/>
        </authorList>
    </citation>
    <scope>NUCLEOTIDE SEQUENCE [LARGE SCALE GENOMIC DNA]</scope>
    <source>
        <strain evidence="1 2">NXT3</strain>
    </source>
</reference>
<protein>
    <recommendedName>
        <fullName evidence="3">Phage ABA sandwich domain-containing protein</fullName>
    </recommendedName>
</protein>
<dbReference type="AlphaFoldDB" id="A0A2L0H4N1"/>
<dbReference type="EMBL" id="CP024307">
    <property type="protein sequence ID" value="AUX76423.1"/>
    <property type="molecule type" value="Genomic_DNA"/>
</dbReference>
<gene>
    <name evidence="1" type="ORF">NXT3_CH01855</name>
</gene>
<name>A0A2L0H4N1_RHIFR</name>
<sequence length="128" mass="13823">MTLSELIKRLERAEKVERIFDGEIGALLGWRRQVDYIKNDANGEPTKRVFWIVPSSDDPGTVPFFTSSLDAAVDLMKAIAPADVWGVSMADGTGTAIIGSGPYCHAPTPAMALCIAALKAKLMREGDK</sequence>
<accession>A0A2L0H4N1</accession>
<evidence type="ECO:0000313" key="1">
    <source>
        <dbReference type="EMBL" id="AUX76423.1"/>
    </source>
</evidence>
<evidence type="ECO:0008006" key="3">
    <source>
        <dbReference type="Google" id="ProtNLM"/>
    </source>
</evidence>
<proteinExistence type="predicted"/>
<evidence type="ECO:0000313" key="2">
    <source>
        <dbReference type="Proteomes" id="UP000239340"/>
    </source>
</evidence>
<dbReference type="RefSeq" id="WP_104839234.1">
    <property type="nucleotide sequence ID" value="NZ_CP024307.1"/>
</dbReference>